<protein>
    <recommendedName>
        <fullName evidence="1">DUF7988 domain-containing protein</fullName>
    </recommendedName>
</protein>
<dbReference type="Proteomes" id="UP001224926">
    <property type="component" value="Chromosome"/>
</dbReference>
<evidence type="ECO:0000259" key="1">
    <source>
        <dbReference type="Pfam" id="PF25950"/>
    </source>
</evidence>
<dbReference type="InterPro" id="IPR058294">
    <property type="entry name" value="DUF7988"/>
</dbReference>
<evidence type="ECO:0000313" key="2">
    <source>
        <dbReference type="EMBL" id="WMT08576.1"/>
    </source>
</evidence>
<accession>A0AAF0PDF4</accession>
<dbReference type="GeneID" id="39860532"/>
<name>A0AAF0PDF4_9EURY</name>
<keyword evidence="3" id="KW-1185">Reference proteome</keyword>
<dbReference type="GeneID" id="84212842"/>
<organism evidence="2 3">
    <name type="scientific">Natrinema thermotolerans</name>
    <dbReference type="NCBI Taxonomy" id="121872"/>
    <lineage>
        <taxon>Archaea</taxon>
        <taxon>Methanobacteriati</taxon>
        <taxon>Methanobacteriota</taxon>
        <taxon>Stenosarchaea group</taxon>
        <taxon>Halobacteria</taxon>
        <taxon>Halobacteriales</taxon>
        <taxon>Natrialbaceae</taxon>
        <taxon>Natrinema</taxon>
    </lineage>
</organism>
<evidence type="ECO:0000313" key="3">
    <source>
        <dbReference type="Proteomes" id="UP001224926"/>
    </source>
</evidence>
<dbReference type="EMBL" id="CP101873">
    <property type="protein sequence ID" value="WMT08576.1"/>
    <property type="molecule type" value="Genomic_DNA"/>
</dbReference>
<gene>
    <name evidence="2" type="ORF">NP511_02830</name>
</gene>
<sequence length="140" mass="15011">MSHPVRAARRYVQRDHASIVSGIDACADAVAEPWDTARTTDADAVTDGLHRALEETGILESLPGVLAGAVDATGHELRARPVAGPPYVVVTSRGPVLRATIDPGRLVIRFDAFEVVRDSEPAHPPAYRRRDGVELAVSLE</sequence>
<dbReference type="Pfam" id="PF25950">
    <property type="entry name" value="DUF7988"/>
    <property type="match status" value="1"/>
</dbReference>
<proteinExistence type="predicted"/>
<feature type="domain" description="DUF7988" evidence="1">
    <location>
        <begin position="6"/>
        <end position="140"/>
    </location>
</feature>
<reference evidence="2 3" key="1">
    <citation type="submission" date="2022-07" db="EMBL/GenBank/DDBJ databases">
        <title>Two temperate virus in Haloterrigena jeotgali A29.</title>
        <authorList>
            <person name="Deng X."/>
        </authorList>
    </citation>
    <scope>NUCLEOTIDE SEQUENCE [LARGE SCALE GENOMIC DNA]</scope>
    <source>
        <strain evidence="2 3">A29</strain>
    </source>
</reference>
<dbReference type="AlphaFoldDB" id="A0AAF0PDF4"/>
<dbReference type="RefSeq" id="WP_049964313.1">
    <property type="nucleotide sequence ID" value="NZ_CP101873.1"/>
</dbReference>